<dbReference type="EMBL" id="OIVN01000044">
    <property type="protein sequence ID" value="SPC73167.1"/>
    <property type="molecule type" value="Genomic_DNA"/>
</dbReference>
<accession>A0A2N9E2M7</accession>
<feature type="region of interest" description="Disordered" evidence="1">
    <location>
        <begin position="40"/>
        <end position="74"/>
    </location>
</feature>
<proteinExistence type="predicted"/>
<evidence type="ECO:0000313" key="2">
    <source>
        <dbReference type="EMBL" id="SPC73167.1"/>
    </source>
</evidence>
<name>A0A2N9E2M7_FAGSY</name>
<reference evidence="2" key="1">
    <citation type="submission" date="2018-02" db="EMBL/GenBank/DDBJ databases">
        <authorList>
            <person name="Cohen D.B."/>
            <person name="Kent A.D."/>
        </authorList>
    </citation>
    <scope>NUCLEOTIDE SEQUENCE</scope>
</reference>
<sequence>MANGSGSEVFDDGDGFSGDTESVATVSRFFGRSSLKEMASQDLENLPMMGKKDAKGSKSAKTAKPVKMEKSPKAQVSIDEVKIMPPPSINVSKSRAIKRAREACEPVDMEVYEDVNNISLLQMCIHDMMKAIGQVLTVGSRLPTIETDLEKSQVKKLKAEAVEKGDLLMASEESCKAFSDQDVTRRYYAGGCEHFRKRVSLAFGNSQDWSLVKMFDDNDKI</sequence>
<gene>
    <name evidence="2" type="ORF">FSB_LOCUS1049</name>
</gene>
<evidence type="ECO:0000256" key="1">
    <source>
        <dbReference type="SAM" id="MobiDB-lite"/>
    </source>
</evidence>
<organism evidence="2">
    <name type="scientific">Fagus sylvatica</name>
    <name type="common">Beechnut</name>
    <dbReference type="NCBI Taxonomy" id="28930"/>
    <lineage>
        <taxon>Eukaryota</taxon>
        <taxon>Viridiplantae</taxon>
        <taxon>Streptophyta</taxon>
        <taxon>Embryophyta</taxon>
        <taxon>Tracheophyta</taxon>
        <taxon>Spermatophyta</taxon>
        <taxon>Magnoliopsida</taxon>
        <taxon>eudicotyledons</taxon>
        <taxon>Gunneridae</taxon>
        <taxon>Pentapetalae</taxon>
        <taxon>rosids</taxon>
        <taxon>fabids</taxon>
        <taxon>Fagales</taxon>
        <taxon>Fagaceae</taxon>
        <taxon>Fagus</taxon>
    </lineage>
</organism>
<dbReference type="AlphaFoldDB" id="A0A2N9E2M7"/>
<protein>
    <submittedName>
        <fullName evidence="2">Uncharacterized protein</fullName>
    </submittedName>
</protein>